<evidence type="ECO:0000256" key="7">
    <source>
        <dbReference type="SAM" id="Phobius"/>
    </source>
</evidence>
<feature type="transmembrane region" description="Helical" evidence="7">
    <location>
        <begin position="82"/>
        <end position="103"/>
    </location>
</feature>
<evidence type="ECO:0000256" key="3">
    <source>
        <dbReference type="ARBA" id="ARBA00022448"/>
    </source>
</evidence>
<dbReference type="GO" id="GO:0015093">
    <property type="term" value="F:ferrous iron transmembrane transporter activity"/>
    <property type="evidence" value="ECO:0007669"/>
    <property type="project" value="TreeGrafter"/>
</dbReference>
<dbReference type="Gene3D" id="1.20.1510.10">
    <property type="entry name" value="Cation efflux protein transmembrane domain"/>
    <property type="match status" value="1"/>
</dbReference>
<evidence type="ECO:0000259" key="9">
    <source>
        <dbReference type="Pfam" id="PF16916"/>
    </source>
</evidence>
<evidence type="ECO:0000313" key="10">
    <source>
        <dbReference type="EMBL" id="AFM12736.1"/>
    </source>
</evidence>
<dbReference type="PANTHER" id="PTHR43840:SF15">
    <property type="entry name" value="MITOCHONDRIAL METAL TRANSPORTER 1-RELATED"/>
    <property type="match status" value="1"/>
</dbReference>
<dbReference type="Pfam" id="PF16916">
    <property type="entry name" value="ZT_dimer"/>
    <property type="match status" value="1"/>
</dbReference>
<dbReference type="STRING" id="869212.Turpa_2090"/>
<evidence type="ECO:0000256" key="5">
    <source>
        <dbReference type="ARBA" id="ARBA00022989"/>
    </source>
</evidence>
<evidence type="ECO:0000259" key="8">
    <source>
        <dbReference type="Pfam" id="PF01545"/>
    </source>
</evidence>
<dbReference type="NCBIfam" id="TIGR01297">
    <property type="entry name" value="CDF"/>
    <property type="match status" value="1"/>
</dbReference>
<keyword evidence="11" id="KW-1185">Reference proteome</keyword>
<evidence type="ECO:0000256" key="2">
    <source>
        <dbReference type="ARBA" id="ARBA00008114"/>
    </source>
</evidence>
<feature type="domain" description="Cation efflux protein transmembrane" evidence="8">
    <location>
        <begin position="11"/>
        <end position="204"/>
    </location>
</feature>
<evidence type="ECO:0000313" key="11">
    <source>
        <dbReference type="Proteomes" id="UP000006048"/>
    </source>
</evidence>
<reference evidence="10 11" key="1">
    <citation type="submission" date="2012-06" db="EMBL/GenBank/DDBJ databases">
        <title>The complete chromosome of genome of Turneriella parva DSM 21527.</title>
        <authorList>
            <consortium name="US DOE Joint Genome Institute (JGI-PGF)"/>
            <person name="Lucas S."/>
            <person name="Han J."/>
            <person name="Lapidus A."/>
            <person name="Bruce D."/>
            <person name="Goodwin L."/>
            <person name="Pitluck S."/>
            <person name="Peters L."/>
            <person name="Kyrpides N."/>
            <person name="Mavromatis K."/>
            <person name="Ivanova N."/>
            <person name="Mikhailova N."/>
            <person name="Chertkov O."/>
            <person name="Detter J.C."/>
            <person name="Tapia R."/>
            <person name="Han C."/>
            <person name="Land M."/>
            <person name="Hauser L."/>
            <person name="Markowitz V."/>
            <person name="Cheng J.-F."/>
            <person name="Hugenholtz P."/>
            <person name="Woyke T."/>
            <person name="Wu D."/>
            <person name="Gronow S."/>
            <person name="Wellnitz S."/>
            <person name="Brambilla E."/>
            <person name="Klenk H.-P."/>
            <person name="Eisen J.A."/>
        </authorList>
    </citation>
    <scope>NUCLEOTIDE SEQUENCE [LARGE SCALE GENOMIC DNA]</scope>
    <source>
        <strain evidence="11">ATCC BAA-1111 / DSM 21527 / NCTC 11395 / H</strain>
    </source>
</reference>
<keyword evidence="6 7" id="KW-0472">Membrane</keyword>
<protein>
    <submittedName>
        <fullName evidence="10">Cation diffusion facilitator family transporter</fullName>
    </submittedName>
</protein>
<dbReference type="GO" id="GO:0015341">
    <property type="term" value="F:zinc efflux antiporter activity"/>
    <property type="evidence" value="ECO:0007669"/>
    <property type="project" value="TreeGrafter"/>
</dbReference>
<gene>
    <name evidence="10" type="ordered locus">Turpa_2090</name>
</gene>
<organism evidence="10 11">
    <name type="scientific">Turneriella parva (strain ATCC BAA-1111 / DSM 21527 / NCTC 11395 / H)</name>
    <name type="common">Leptospira parva</name>
    <dbReference type="NCBI Taxonomy" id="869212"/>
    <lineage>
        <taxon>Bacteria</taxon>
        <taxon>Pseudomonadati</taxon>
        <taxon>Spirochaetota</taxon>
        <taxon>Spirochaetia</taxon>
        <taxon>Leptospirales</taxon>
        <taxon>Leptospiraceae</taxon>
        <taxon>Turneriella</taxon>
    </lineage>
</organism>
<dbReference type="Proteomes" id="UP000006048">
    <property type="component" value="Chromosome"/>
</dbReference>
<keyword evidence="4 7" id="KW-0812">Transmembrane</keyword>
<sequence>MQTARIKFGALVSLSVSTLLLIVKFIAYYLTHSQAIFSDALESIVNVVAASLALFVIYISSKPADRNHPYGHGKAEYFSSTVEGALISFAAVMIGIESVNALVSGQSISRLDTGLALIVAAGVANALLGLYLVNIGKKSQSAALVASGKHVLSDSYTSAAVIVGLGAVKFTGIREFDAVAALAVAAVLAFTGFRLVRDSVHALMDAEDTALVDRIAKAFTENRQPGIIRIHHTRVIRAGKYHHIDAHVVVPEFWSVSTAHEQTAQFEADVMQNHDHQGEIHFHIDPCRRVYCHACDLEDCKIRREPFAALIPFSFAELTSPTEPEELQHPPPPANLV</sequence>
<comment type="subcellular location">
    <subcellularLocation>
        <location evidence="1">Membrane</location>
        <topology evidence="1">Multi-pass membrane protein</topology>
    </subcellularLocation>
</comment>
<dbReference type="AlphaFoldDB" id="I4B629"/>
<dbReference type="InterPro" id="IPR002524">
    <property type="entry name" value="Cation_efflux"/>
</dbReference>
<comment type="similarity">
    <text evidence="2">Belongs to the cation diffusion facilitator (CDF) transporter (TC 2.A.4) family.</text>
</comment>
<dbReference type="InterPro" id="IPR050291">
    <property type="entry name" value="CDF_Transporter"/>
</dbReference>
<dbReference type="RefSeq" id="WP_014803242.1">
    <property type="nucleotide sequence ID" value="NC_018020.1"/>
</dbReference>
<feature type="domain" description="Cation efflux protein cytoplasmic" evidence="9">
    <location>
        <begin position="212"/>
        <end position="287"/>
    </location>
</feature>
<feature type="transmembrane region" description="Helical" evidence="7">
    <location>
        <begin position="12"/>
        <end position="31"/>
    </location>
</feature>
<dbReference type="PATRIC" id="fig|869212.3.peg.2094"/>
<feature type="transmembrane region" description="Helical" evidence="7">
    <location>
        <begin position="43"/>
        <end position="61"/>
    </location>
</feature>
<feature type="transmembrane region" description="Helical" evidence="7">
    <location>
        <begin position="155"/>
        <end position="172"/>
    </location>
</feature>
<dbReference type="GO" id="GO:0015086">
    <property type="term" value="F:cadmium ion transmembrane transporter activity"/>
    <property type="evidence" value="ECO:0007669"/>
    <property type="project" value="TreeGrafter"/>
</dbReference>
<dbReference type="Gene3D" id="3.30.70.1350">
    <property type="entry name" value="Cation efflux protein, cytoplasmic domain"/>
    <property type="match status" value="1"/>
</dbReference>
<dbReference type="SUPFAM" id="SSF160240">
    <property type="entry name" value="Cation efflux protein cytoplasmic domain-like"/>
    <property type="match status" value="1"/>
</dbReference>
<feature type="transmembrane region" description="Helical" evidence="7">
    <location>
        <begin position="115"/>
        <end position="134"/>
    </location>
</feature>
<dbReference type="OrthoDB" id="9806522at2"/>
<evidence type="ECO:0000256" key="1">
    <source>
        <dbReference type="ARBA" id="ARBA00004141"/>
    </source>
</evidence>
<dbReference type="EMBL" id="CP002959">
    <property type="protein sequence ID" value="AFM12736.1"/>
    <property type="molecule type" value="Genomic_DNA"/>
</dbReference>
<dbReference type="Pfam" id="PF01545">
    <property type="entry name" value="Cation_efflux"/>
    <property type="match status" value="1"/>
</dbReference>
<dbReference type="GO" id="GO:0006882">
    <property type="term" value="P:intracellular zinc ion homeostasis"/>
    <property type="evidence" value="ECO:0007669"/>
    <property type="project" value="TreeGrafter"/>
</dbReference>
<name>I4B629_TURPD</name>
<dbReference type="GO" id="GO:0005886">
    <property type="term" value="C:plasma membrane"/>
    <property type="evidence" value="ECO:0007669"/>
    <property type="project" value="TreeGrafter"/>
</dbReference>
<dbReference type="PANTHER" id="PTHR43840">
    <property type="entry name" value="MITOCHONDRIAL METAL TRANSPORTER 1-RELATED"/>
    <property type="match status" value="1"/>
</dbReference>
<dbReference type="InterPro" id="IPR027469">
    <property type="entry name" value="Cation_efflux_TMD_sf"/>
</dbReference>
<accession>I4B629</accession>
<dbReference type="KEGG" id="tpx:Turpa_2090"/>
<dbReference type="InterPro" id="IPR036837">
    <property type="entry name" value="Cation_efflux_CTD_sf"/>
</dbReference>
<feature type="transmembrane region" description="Helical" evidence="7">
    <location>
        <begin position="178"/>
        <end position="196"/>
    </location>
</feature>
<dbReference type="InterPro" id="IPR058533">
    <property type="entry name" value="Cation_efflux_TM"/>
</dbReference>
<evidence type="ECO:0000256" key="4">
    <source>
        <dbReference type="ARBA" id="ARBA00022692"/>
    </source>
</evidence>
<proteinExistence type="inferred from homology"/>
<dbReference type="InterPro" id="IPR027470">
    <property type="entry name" value="Cation_efflux_CTD"/>
</dbReference>
<keyword evidence="3" id="KW-0813">Transport</keyword>
<evidence type="ECO:0000256" key="6">
    <source>
        <dbReference type="ARBA" id="ARBA00023136"/>
    </source>
</evidence>
<keyword evidence="5 7" id="KW-1133">Transmembrane helix</keyword>
<dbReference type="SUPFAM" id="SSF161111">
    <property type="entry name" value="Cation efflux protein transmembrane domain-like"/>
    <property type="match status" value="1"/>
</dbReference>
<dbReference type="HOGENOM" id="CLU_013430_3_0_12"/>